<evidence type="ECO:0000259" key="3">
    <source>
        <dbReference type="Pfam" id="PF00535"/>
    </source>
</evidence>
<accession>A0A2V3XXA6</accession>
<gene>
    <name evidence="4" type="ORF">DFR60_115103</name>
</gene>
<evidence type="ECO:0000313" key="5">
    <source>
        <dbReference type="Proteomes" id="UP000248057"/>
    </source>
</evidence>
<dbReference type="InterPro" id="IPR001173">
    <property type="entry name" value="Glyco_trans_2-like"/>
</dbReference>
<dbReference type="Proteomes" id="UP000248057">
    <property type="component" value="Unassembled WGS sequence"/>
</dbReference>
<sequence>MEKICKVSIIVPVYNVEKYIAVCLSSLIVQTIDSYEVIIVDDGSTDGSASIIKKYVDEYPQLIKFYEKENGGLGSARNLGLQYASGEYIGFVDSDDWIDPKMYATMYEMANKENLDCVVCDFTSIYDGWKTGWVSRGYRGEESTPTHCDFMRHCMNPATACNKLFRAEMFYITKFAEIWYEDVATTPILFSYANKIGYLPIALYYYRQQDNSITHSVRNPHSLDIINAWDRALNNCKEEYRNEIVYSIYKSVCSFINFKPEYADEYIQYARENKELFYNNNYVKNDIKNRVIEDVCVKRLIPKKIHYFWFGGGEKSELIKKCMASWKKYAPDYEIIEWNENNCNINECAYVKEAYEHKKWAFVADYFRIKKVYEEGGIYMDTDVELTNDIAPLRLNEIFFAFETRGAINAATFGSVAKYPLLKDWLETYKNDHLVNADGTYNTSNTIVVRLTKLLTKKYKYELNGKTQLLGNQVKIYAPNILTLNMYDGKNIAQHHYDASWWDAKAGVTSYKYEVLKDYFTLLPHNFTNVNKDEYINSLQAQIWAYENSTCWKLTKPLRKLVDFLRSYKK</sequence>
<dbReference type="AlphaFoldDB" id="A0A2V3XXA6"/>
<keyword evidence="1" id="KW-0328">Glycosyltransferase</keyword>
<keyword evidence="5" id="KW-1185">Reference proteome</keyword>
<evidence type="ECO:0000256" key="1">
    <source>
        <dbReference type="ARBA" id="ARBA00022676"/>
    </source>
</evidence>
<proteinExistence type="predicted"/>
<feature type="domain" description="Glycosyltransferase 2-like" evidence="3">
    <location>
        <begin position="8"/>
        <end position="143"/>
    </location>
</feature>
<keyword evidence="2 4" id="KW-0808">Transferase</keyword>
<dbReference type="Gene3D" id="3.90.550.20">
    <property type="match status" value="1"/>
</dbReference>
<dbReference type="GO" id="GO:0016757">
    <property type="term" value="F:glycosyltransferase activity"/>
    <property type="evidence" value="ECO:0007669"/>
    <property type="project" value="UniProtKB-KW"/>
</dbReference>
<dbReference type="RefSeq" id="WP_167437704.1">
    <property type="nucleotide sequence ID" value="NZ_QJKD01000015.1"/>
</dbReference>
<dbReference type="Pfam" id="PF04488">
    <property type="entry name" value="Gly_transf_sug"/>
    <property type="match status" value="1"/>
</dbReference>
<dbReference type="Pfam" id="PF00535">
    <property type="entry name" value="Glycos_transf_2"/>
    <property type="match status" value="1"/>
</dbReference>
<dbReference type="InterPro" id="IPR007577">
    <property type="entry name" value="GlycoTrfase_DXD_sugar-bd_CS"/>
</dbReference>
<organism evidence="4 5">
    <name type="scientific">Hungatella effluvii</name>
    <dbReference type="NCBI Taxonomy" id="1096246"/>
    <lineage>
        <taxon>Bacteria</taxon>
        <taxon>Bacillati</taxon>
        <taxon>Bacillota</taxon>
        <taxon>Clostridia</taxon>
        <taxon>Lachnospirales</taxon>
        <taxon>Lachnospiraceae</taxon>
        <taxon>Hungatella</taxon>
    </lineage>
</organism>
<dbReference type="EMBL" id="QJKD01000015">
    <property type="protein sequence ID" value="PXX48929.1"/>
    <property type="molecule type" value="Genomic_DNA"/>
</dbReference>
<dbReference type="InterPro" id="IPR029044">
    <property type="entry name" value="Nucleotide-diphossugar_trans"/>
</dbReference>
<evidence type="ECO:0000313" key="4">
    <source>
        <dbReference type="EMBL" id="PXX48929.1"/>
    </source>
</evidence>
<evidence type="ECO:0000256" key="2">
    <source>
        <dbReference type="ARBA" id="ARBA00022679"/>
    </source>
</evidence>
<dbReference type="CDD" id="cd00761">
    <property type="entry name" value="Glyco_tranf_GTA_type"/>
    <property type="match status" value="1"/>
</dbReference>
<dbReference type="GeneID" id="86063937"/>
<dbReference type="PANTHER" id="PTHR22916:SF51">
    <property type="entry name" value="GLYCOSYLTRANSFERASE EPSH-RELATED"/>
    <property type="match status" value="1"/>
</dbReference>
<protein>
    <submittedName>
        <fullName evidence="4">Glycosyltransferase involved in cell wall biosynthesis</fullName>
    </submittedName>
</protein>
<comment type="caution">
    <text evidence="4">The sequence shown here is derived from an EMBL/GenBank/DDBJ whole genome shotgun (WGS) entry which is preliminary data.</text>
</comment>
<dbReference type="SUPFAM" id="SSF53448">
    <property type="entry name" value="Nucleotide-diphospho-sugar transferases"/>
    <property type="match status" value="2"/>
</dbReference>
<dbReference type="Gene3D" id="3.90.550.10">
    <property type="entry name" value="Spore Coat Polysaccharide Biosynthesis Protein SpsA, Chain A"/>
    <property type="match status" value="1"/>
</dbReference>
<reference evidence="4 5" key="1">
    <citation type="submission" date="2018-05" db="EMBL/GenBank/DDBJ databases">
        <title>Genomic Encyclopedia of Type Strains, Phase IV (KMG-IV): sequencing the most valuable type-strain genomes for metagenomic binning, comparative biology and taxonomic classification.</title>
        <authorList>
            <person name="Goeker M."/>
        </authorList>
    </citation>
    <scope>NUCLEOTIDE SEQUENCE [LARGE SCALE GENOMIC DNA]</scope>
    <source>
        <strain evidence="4 5">DSM 24995</strain>
    </source>
</reference>
<dbReference type="PANTHER" id="PTHR22916">
    <property type="entry name" value="GLYCOSYLTRANSFERASE"/>
    <property type="match status" value="1"/>
</dbReference>
<name>A0A2V3XXA6_9FIRM</name>